<evidence type="ECO:0000313" key="2">
    <source>
        <dbReference type="EMBL" id="SDH73709.1"/>
    </source>
</evidence>
<dbReference type="GO" id="GO:0003677">
    <property type="term" value="F:DNA binding"/>
    <property type="evidence" value="ECO:0007669"/>
    <property type="project" value="InterPro"/>
</dbReference>
<gene>
    <name evidence="2" type="ORF">SAMN05660652_02200</name>
</gene>
<protein>
    <submittedName>
        <fullName evidence="2">Helix-turn-helix</fullName>
    </submittedName>
</protein>
<dbReference type="Pfam" id="PF01381">
    <property type="entry name" value="HTH_3"/>
    <property type="match status" value="1"/>
</dbReference>
<keyword evidence="3" id="KW-1185">Reference proteome</keyword>
<accession>A0A1G8EVH1</accession>
<dbReference type="STRING" id="83767.SAMN05660652_02200"/>
<dbReference type="RefSeq" id="WP_091937538.1">
    <property type="nucleotide sequence ID" value="NZ_FNCY01000008.1"/>
</dbReference>
<sequence>MLFELSTPDEISLELARRLREHRLAQNLTHKELADRAGLSKGMVAAFEKTGKASFGNFIKLVVTLGLVTQLNELLIFKATSIKQMEMASHKRQRARRFR</sequence>
<dbReference type="PROSITE" id="PS50943">
    <property type="entry name" value="HTH_CROC1"/>
    <property type="match status" value="1"/>
</dbReference>
<name>A0A1G8EVH1_9RHOO</name>
<organism evidence="2 3">
    <name type="scientific">Propionivibrio dicarboxylicus</name>
    <dbReference type="NCBI Taxonomy" id="83767"/>
    <lineage>
        <taxon>Bacteria</taxon>
        <taxon>Pseudomonadati</taxon>
        <taxon>Pseudomonadota</taxon>
        <taxon>Betaproteobacteria</taxon>
        <taxon>Rhodocyclales</taxon>
        <taxon>Rhodocyclaceae</taxon>
        <taxon>Propionivibrio</taxon>
    </lineage>
</organism>
<dbReference type="InterPro" id="IPR001387">
    <property type="entry name" value="Cro/C1-type_HTH"/>
</dbReference>
<evidence type="ECO:0000313" key="3">
    <source>
        <dbReference type="Proteomes" id="UP000198607"/>
    </source>
</evidence>
<dbReference type="SMART" id="SM00530">
    <property type="entry name" value="HTH_XRE"/>
    <property type="match status" value="1"/>
</dbReference>
<proteinExistence type="predicted"/>
<dbReference type="Proteomes" id="UP000198607">
    <property type="component" value="Unassembled WGS sequence"/>
</dbReference>
<evidence type="ECO:0000259" key="1">
    <source>
        <dbReference type="PROSITE" id="PS50943"/>
    </source>
</evidence>
<dbReference type="EMBL" id="FNCY01000008">
    <property type="protein sequence ID" value="SDH73709.1"/>
    <property type="molecule type" value="Genomic_DNA"/>
</dbReference>
<dbReference type="OrthoDB" id="6433578at2"/>
<feature type="domain" description="HTH cro/C1-type" evidence="1">
    <location>
        <begin position="19"/>
        <end position="74"/>
    </location>
</feature>
<reference evidence="2 3" key="1">
    <citation type="submission" date="2016-10" db="EMBL/GenBank/DDBJ databases">
        <authorList>
            <person name="de Groot N.N."/>
        </authorList>
    </citation>
    <scope>NUCLEOTIDE SEQUENCE [LARGE SCALE GENOMIC DNA]</scope>
    <source>
        <strain evidence="2 3">DSM 5885</strain>
    </source>
</reference>
<dbReference type="CDD" id="cd00093">
    <property type="entry name" value="HTH_XRE"/>
    <property type="match status" value="1"/>
</dbReference>
<dbReference type="Gene3D" id="1.10.260.40">
    <property type="entry name" value="lambda repressor-like DNA-binding domains"/>
    <property type="match status" value="1"/>
</dbReference>
<dbReference type="AlphaFoldDB" id="A0A1G8EVH1"/>
<dbReference type="InterPro" id="IPR010982">
    <property type="entry name" value="Lambda_DNA-bd_dom_sf"/>
</dbReference>
<dbReference type="SUPFAM" id="SSF47413">
    <property type="entry name" value="lambda repressor-like DNA-binding domains"/>
    <property type="match status" value="1"/>
</dbReference>